<dbReference type="EMBL" id="CAUYUJ010020764">
    <property type="protein sequence ID" value="CAK0900366.1"/>
    <property type="molecule type" value="Genomic_DNA"/>
</dbReference>
<accession>A0ABN9XL72</accession>
<dbReference type="Proteomes" id="UP001189429">
    <property type="component" value="Unassembled WGS sequence"/>
</dbReference>
<sequence>MSSKTLQRRGISMASRFLSLAPFASAALATKVPSSISSSNARSRGSSMLVARMAGAGALAYAAVPRPSPLAAPGLPARRLTRLAAVGAAEALRGSLAPPLECPLPPPRQGLLPLEG</sequence>
<comment type="caution">
    <text evidence="2">The sequence shown here is derived from an EMBL/GenBank/DDBJ whole genome shotgun (WGS) entry which is preliminary data.</text>
</comment>
<organism evidence="2 3">
    <name type="scientific">Prorocentrum cordatum</name>
    <dbReference type="NCBI Taxonomy" id="2364126"/>
    <lineage>
        <taxon>Eukaryota</taxon>
        <taxon>Sar</taxon>
        <taxon>Alveolata</taxon>
        <taxon>Dinophyceae</taxon>
        <taxon>Prorocentrales</taxon>
        <taxon>Prorocentraceae</taxon>
        <taxon>Prorocentrum</taxon>
    </lineage>
</organism>
<keyword evidence="3" id="KW-1185">Reference proteome</keyword>
<gene>
    <name evidence="2" type="ORF">PCOR1329_LOCUS77658</name>
</gene>
<feature type="region of interest" description="Disordered" evidence="1">
    <location>
        <begin position="96"/>
        <end position="116"/>
    </location>
</feature>
<evidence type="ECO:0000313" key="2">
    <source>
        <dbReference type="EMBL" id="CAK0900366.1"/>
    </source>
</evidence>
<evidence type="ECO:0000313" key="3">
    <source>
        <dbReference type="Proteomes" id="UP001189429"/>
    </source>
</evidence>
<reference evidence="2" key="1">
    <citation type="submission" date="2023-10" db="EMBL/GenBank/DDBJ databases">
        <authorList>
            <person name="Chen Y."/>
            <person name="Shah S."/>
            <person name="Dougan E. K."/>
            <person name="Thang M."/>
            <person name="Chan C."/>
        </authorList>
    </citation>
    <scope>NUCLEOTIDE SEQUENCE [LARGE SCALE GENOMIC DNA]</scope>
</reference>
<evidence type="ECO:0000256" key="1">
    <source>
        <dbReference type="SAM" id="MobiDB-lite"/>
    </source>
</evidence>
<proteinExistence type="predicted"/>
<name>A0ABN9XL72_9DINO</name>
<protein>
    <submittedName>
        <fullName evidence="2">Uncharacterized protein</fullName>
    </submittedName>
</protein>